<keyword evidence="1" id="KW-1133">Transmembrane helix</keyword>
<name>A0ABN4YMJ4_SPOUR</name>
<proteinExistence type="predicted"/>
<feature type="transmembrane region" description="Helical" evidence="1">
    <location>
        <begin position="31"/>
        <end position="54"/>
    </location>
</feature>
<dbReference type="Proteomes" id="UP000192486">
    <property type="component" value="Chromosome"/>
</dbReference>
<keyword evidence="2" id="KW-0238">DNA-binding</keyword>
<sequence length="152" mass="16472">MITYLFVFLAGAAPGFEVLVAVPLGILRGMSIATAVVVGFAGNALTIILEIMVFQKLKTWWESKKKTDGKTPSKRTARAEKIWKRFGIPGLALLGPVLIGSHLAAFLALALGSSKSQTAFWLLLSLAIWSIVFGTLTVFGVDAFFWTRQKIG</sequence>
<dbReference type="InterPro" id="IPR009577">
    <property type="entry name" value="Sm_multidrug_ex"/>
</dbReference>
<gene>
    <name evidence="2" type="ORF">SporoS204_02810</name>
</gene>
<feature type="transmembrane region" description="Helical" evidence="1">
    <location>
        <begin position="119"/>
        <end position="146"/>
    </location>
</feature>
<dbReference type="RefSeq" id="WP_029052943.1">
    <property type="nucleotide sequence ID" value="NZ_CP015108.1"/>
</dbReference>
<evidence type="ECO:0000256" key="1">
    <source>
        <dbReference type="SAM" id="Phobius"/>
    </source>
</evidence>
<keyword evidence="1" id="KW-0812">Transmembrane</keyword>
<feature type="transmembrane region" description="Helical" evidence="1">
    <location>
        <begin position="91"/>
        <end position="113"/>
    </location>
</feature>
<reference evidence="2 3" key="1">
    <citation type="submission" date="2016-04" db="EMBL/GenBank/DDBJ databases">
        <title>Comparative Genomics and Epigenetics of Sporosarcina ureae.</title>
        <authorList>
            <person name="Oliver A.S."/>
            <person name="Cooper K.K."/>
        </authorList>
    </citation>
    <scope>NUCLEOTIDE SEQUENCE [LARGE SCALE GENOMIC DNA]</scope>
    <source>
        <strain evidence="2 3">S204</strain>
    </source>
</reference>
<keyword evidence="1" id="KW-0472">Membrane</keyword>
<dbReference type="GO" id="GO:0003677">
    <property type="term" value="F:DNA binding"/>
    <property type="evidence" value="ECO:0007669"/>
    <property type="project" value="UniProtKB-KW"/>
</dbReference>
<protein>
    <submittedName>
        <fullName evidence="2">DNA-binding protein</fullName>
    </submittedName>
</protein>
<organism evidence="2 3">
    <name type="scientific">Sporosarcina ureae</name>
    <dbReference type="NCBI Taxonomy" id="1571"/>
    <lineage>
        <taxon>Bacteria</taxon>
        <taxon>Bacillati</taxon>
        <taxon>Bacillota</taxon>
        <taxon>Bacilli</taxon>
        <taxon>Bacillales</taxon>
        <taxon>Caryophanaceae</taxon>
        <taxon>Sporosarcina</taxon>
    </lineage>
</organism>
<keyword evidence="3" id="KW-1185">Reference proteome</keyword>
<accession>A0ABN4YMJ4</accession>
<dbReference type="Pfam" id="PF06695">
    <property type="entry name" value="Sm_multidrug_ex"/>
    <property type="match status" value="1"/>
</dbReference>
<dbReference type="EMBL" id="CP015108">
    <property type="protein sequence ID" value="ARF13203.1"/>
    <property type="molecule type" value="Genomic_DNA"/>
</dbReference>
<evidence type="ECO:0000313" key="3">
    <source>
        <dbReference type="Proteomes" id="UP000192486"/>
    </source>
</evidence>
<evidence type="ECO:0000313" key="2">
    <source>
        <dbReference type="EMBL" id="ARF13203.1"/>
    </source>
</evidence>